<dbReference type="Proteomes" id="UP001177769">
    <property type="component" value="Chromosome"/>
</dbReference>
<reference evidence="1" key="1">
    <citation type="submission" date="2023-01" db="EMBL/GenBank/DDBJ databases">
        <title>Whole genome sequence of Paucibacter sp. S2-9 isolated from pond sediment.</title>
        <authorList>
            <person name="Jung J.Y."/>
        </authorList>
    </citation>
    <scope>NUCLEOTIDE SEQUENCE</scope>
    <source>
        <strain evidence="1">S2-9</strain>
    </source>
</reference>
<sequence length="130" mass="13677">MNISTFEDLLLAARQQPEPQRLLLVFAGASLSPEATPAERAAFEAGHGGELEPLMCVDKDPAELQGFAALAAEAEGMGQPWVLVFAAALSGRADAARVDAALQRMVETVRSGQLGGFIPFDRQGQAVQLG</sequence>
<gene>
    <name evidence="1" type="ORF">PFX98_17060</name>
</gene>
<protein>
    <submittedName>
        <fullName evidence="1">Ribonucleotide reductase subunit alpha</fullName>
    </submittedName>
</protein>
<dbReference type="AlphaFoldDB" id="A0AA95NAT7"/>
<dbReference type="KEGG" id="pais:PFX98_17060"/>
<accession>A0AA95NAT7</accession>
<name>A0AA95NAT7_9BURK</name>
<evidence type="ECO:0000313" key="1">
    <source>
        <dbReference type="EMBL" id="WIT10614.1"/>
    </source>
</evidence>
<dbReference type="RefSeq" id="WP_285231687.1">
    <property type="nucleotide sequence ID" value="NZ_CP116346.1"/>
</dbReference>
<organism evidence="1 2">
    <name type="scientific">Paucibacter sediminis</name>
    <dbReference type="NCBI Taxonomy" id="3019553"/>
    <lineage>
        <taxon>Bacteria</taxon>
        <taxon>Pseudomonadati</taxon>
        <taxon>Pseudomonadota</taxon>
        <taxon>Betaproteobacteria</taxon>
        <taxon>Burkholderiales</taxon>
        <taxon>Sphaerotilaceae</taxon>
        <taxon>Roseateles</taxon>
    </lineage>
</organism>
<evidence type="ECO:0000313" key="2">
    <source>
        <dbReference type="Proteomes" id="UP001177769"/>
    </source>
</evidence>
<dbReference type="EMBL" id="CP116346">
    <property type="protein sequence ID" value="WIT10614.1"/>
    <property type="molecule type" value="Genomic_DNA"/>
</dbReference>
<proteinExistence type="predicted"/>
<keyword evidence="2" id="KW-1185">Reference proteome</keyword>